<dbReference type="EMBL" id="BK016171">
    <property type="protein sequence ID" value="DAF99779.1"/>
    <property type="molecule type" value="Genomic_DNA"/>
</dbReference>
<proteinExistence type="predicted"/>
<reference evidence="1" key="1">
    <citation type="journal article" date="2021" name="Proc. Natl. Acad. Sci. U.S.A.">
        <title>A Catalog of Tens of Thousands of Viruses from Human Metagenomes Reveals Hidden Associations with Chronic Diseases.</title>
        <authorList>
            <person name="Tisza M.J."/>
            <person name="Buck C.B."/>
        </authorList>
    </citation>
    <scope>NUCLEOTIDE SEQUENCE</scope>
    <source>
        <strain evidence="1">CtuOq1</strain>
    </source>
</reference>
<accession>A0A8S5UZA7</accession>
<name>A0A8S5UZA7_9CAUD</name>
<sequence>MVKKTVQKPVKHDCRTCRNGGRENNFICYCSVLKVGRAIGIRICSYYVAR</sequence>
<organism evidence="1">
    <name type="scientific">Siphoviridae sp. ctuOq1</name>
    <dbReference type="NCBI Taxonomy" id="2825713"/>
    <lineage>
        <taxon>Viruses</taxon>
        <taxon>Duplodnaviria</taxon>
        <taxon>Heunggongvirae</taxon>
        <taxon>Uroviricota</taxon>
        <taxon>Caudoviricetes</taxon>
    </lineage>
</organism>
<evidence type="ECO:0000313" key="1">
    <source>
        <dbReference type="EMBL" id="DAF99779.1"/>
    </source>
</evidence>
<protein>
    <submittedName>
        <fullName evidence="1">Uncharacterized protein</fullName>
    </submittedName>
</protein>